<sequence length="111" mass="11835">MVDPGTKATAVFCFLLSFVALMSSSNNSQQTPTEQHDNQPNLPAAATAHRYKGRVDLVTPGKGLSLDIGDNQTEDALVNKPCQTCGQLHHPQNSECSGAGEKGLHQHPAKK</sequence>
<accession>A0A9P6U2M2</accession>
<feature type="compositionally biased region" description="Polar residues" evidence="1">
    <location>
        <begin position="25"/>
        <end position="41"/>
    </location>
</feature>
<gene>
    <name evidence="3" type="ORF">DFQ27_005672</name>
</gene>
<evidence type="ECO:0000313" key="3">
    <source>
        <dbReference type="EMBL" id="KAG0256567.1"/>
    </source>
</evidence>
<protein>
    <submittedName>
        <fullName evidence="3">Uncharacterized protein</fullName>
    </submittedName>
</protein>
<dbReference type="EMBL" id="JAAAJB010000405">
    <property type="protein sequence ID" value="KAG0256567.1"/>
    <property type="molecule type" value="Genomic_DNA"/>
</dbReference>
<dbReference type="AlphaFoldDB" id="A0A9P6U2M2"/>
<proteinExistence type="predicted"/>
<reference evidence="3" key="1">
    <citation type="journal article" date="2020" name="Fungal Divers.">
        <title>Resolving the Mortierellaceae phylogeny through synthesis of multi-gene phylogenetics and phylogenomics.</title>
        <authorList>
            <person name="Vandepol N."/>
            <person name="Liber J."/>
            <person name="Desiro A."/>
            <person name="Na H."/>
            <person name="Kennedy M."/>
            <person name="Barry K."/>
            <person name="Grigoriev I.V."/>
            <person name="Miller A.N."/>
            <person name="O'Donnell K."/>
            <person name="Stajich J.E."/>
            <person name="Bonito G."/>
        </authorList>
    </citation>
    <scope>NUCLEOTIDE SEQUENCE</scope>
    <source>
        <strain evidence="3">BC1065</strain>
    </source>
</reference>
<feature type="region of interest" description="Disordered" evidence="1">
    <location>
        <begin position="25"/>
        <end position="45"/>
    </location>
</feature>
<feature type="region of interest" description="Disordered" evidence="1">
    <location>
        <begin position="88"/>
        <end position="111"/>
    </location>
</feature>
<keyword evidence="4" id="KW-1185">Reference proteome</keyword>
<organism evidence="3 4">
    <name type="scientific">Actinomortierella ambigua</name>
    <dbReference type="NCBI Taxonomy" id="1343610"/>
    <lineage>
        <taxon>Eukaryota</taxon>
        <taxon>Fungi</taxon>
        <taxon>Fungi incertae sedis</taxon>
        <taxon>Mucoromycota</taxon>
        <taxon>Mortierellomycotina</taxon>
        <taxon>Mortierellomycetes</taxon>
        <taxon>Mortierellales</taxon>
        <taxon>Mortierellaceae</taxon>
        <taxon>Actinomortierella</taxon>
    </lineage>
</organism>
<feature type="chain" id="PRO_5040124683" evidence="2">
    <location>
        <begin position="25"/>
        <end position="111"/>
    </location>
</feature>
<evidence type="ECO:0000313" key="4">
    <source>
        <dbReference type="Proteomes" id="UP000807716"/>
    </source>
</evidence>
<name>A0A9P6U2M2_9FUNG</name>
<evidence type="ECO:0000256" key="2">
    <source>
        <dbReference type="SAM" id="SignalP"/>
    </source>
</evidence>
<comment type="caution">
    <text evidence="3">The sequence shown here is derived from an EMBL/GenBank/DDBJ whole genome shotgun (WGS) entry which is preliminary data.</text>
</comment>
<feature type="signal peptide" evidence="2">
    <location>
        <begin position="1"/>
        <end position="24"/>
    </location>
</feature>
<evidence type="ECO:0000256" key="1">
    <source>
        <dbReference type="SAM" id="MobiDB-lite"/>
    </source>
</evidence>
<keyword evidence="2" id="KW-0732">Signal</keyword>
<dbReference type="Proteomes" id="UP000807716">
    <property type="component" value="Unassembled WGS sequence"/>
</dbReference>